<dbReference type="InterPro" id="IPR013783">
    <property type="entry name" value="Ig-like_fold"/>
</dbReference>
<comment type="caution">
    <text evidence="3">The sequence shown here is derived from an EMBL/GenBank/DDBJ whole genome shotgun (WGS) entry which is preliminary data.</text>
</comment>
<protein>
    <recommendedName>
        <fullName evidence="2">Peptidase M12B domain-containing protein</fullName>
    </recommendedName>
</protein>
<accession>A0AAE3H0V4</accession>
<dbReference type="Gene3D" id="3.40.390.10">
    <property type="entry name" value="Collagenase (Catalytic Domain)"/>
    <property type="match status" value="1"/>
</dbReference>
<dbReference type="EMBL" id="RJUF01000007">
    <property type="protein sequence ID" value="MCP9762230.1"/>
    <property type="molecule type" value="Genomic_DNA"/>
</dbReference>
<name>A0AAE3H0V4_9BACT</name>
<gene>
    <name evidence="3" type="ORF">EGI31_04630</name>
</gene>
<evidence type="ECO:0000313" key="4">
    <source>
        <dbReference type="Proteomes" id="UP001204144"/>
    </source>
</evidence>
<keyword evidence="4" id="KW-1185">Reference proteome</keyword>
<reference evidence="3 4" key="1">
    <citation type="submission" date="2018-11" db="EMBL/GenBank/DDBJ databases">
        <title>Novel bacteria species description.</title>
        <authorList>
            <person name="Han J.-H."/>
        </authorList>
    </citation>
    <scope>NUCLEOTIDE SEQUENCE [LARGE SCALE GENOMIC DNA]</scope>
    <source>
        <strain evidence="3 4">KCTC23259</strain>
    </source>
</reference>
<dbReference type="InterPro" id="IPR055015">
    <property type="entry name" value="GCX_COOH"/>
</dbReference>
<sequence length="969" mass="102725">MKKNTLSILLMLCAFASFSQSTPQKVTLDFAGLSQKLRISKTENVLGIGNVGKSEVIVNLPMLDGQNADFRMVEYFIVPEGSKTDIKTYYGERVGDPMVTCRVTLSKDKLMASILDNGRTIIVEKATGSLLSNDYQVYEQKKSPQPCDNVIEGQIKNGRVGETRGILNYSYGSTLKTYRLALIVTNEFYADFIDDAGVNDEIVAIVNNLNALYEKELAVRMTLVSPNNPSNGNFFYRKTEATFPVNGVGGYYQNLTTVQTELNSRFGNGNYDLGHCLHNSGGGVASLGVVCNTSNKGRGWSGSTTANGILLFAHELGHQFDAPHTFNGASSGNCSIGNRSATTAFEPGSGSTIMSYFGTCFLPKFDLSGSPTGYFHTNSLERMSLYVVNTATNKGGTCGTIGATGNTAPIANAGSDFTIPRNTPFKLKGTATDANNDPLTYTWEQLDNAAVSDTSRIGHTANSTGISAVNSSTAPLFRSKQSTSGERIFPNMSFVLNNVNNPADEEGEDLPNVSRALNFRLTARDSKNGGGGVHCDAVVVTVDASRGPLSVTSPNTAVSLAAGASHTITWAVNSTNLLSPNVKILLSIDGGGSFPFTLSASTPNDGSQSVTSPSNVPASSTARIIVASNNSTTAEFFDASDVNFNITSTCLVKGSFICSETPVSAQQGNLTLNLGMSRVTGNLILNNTKILVASPTSSRPLVNYTSNSFTTCQNPGNRSSILFTFRVSKAGSYSIRADGDNGSDFQPFSVFSNNAYNCSNFIGSNSYGNIGWVSSRSMQLNECQTYYILINPLYGPNNITLSISGSGDVYEVLSDPPGFSYTYTAVNQSTNLITDVSPSSNFMGTSAGTYRIYGLMYANGFNTNTLIGNSIEQAYGLGNCLLFSNNSKPVTIIANPCSTTLTLVNPADNISSGNVAKTAASGVGGKITATNLVTGTGTRATYNARSIELNQGFLADQGTVFRAEVGGCN</sequence>
<dbReference type="GO" id="GO:0006508">
    <property type="term" value="P:proteolysis"/>
    <property type="evidence" value="ECO:0007669"/>
    <property type="project" value="InterPro"/>
</dbReference>
<organism evidence="3 4">
    <name type="scientific">Lacihabitans soyangensis</name>
    <dbReference type="NCBI Taxonomy" id="869394"/>
    <lineage>
        <taxon>Bacteria</taxon>
        <taxon>Pseudomonadati</taxon>
        <taxon>Bacteroidota</taxon>
        <taxon>Cytophagia</taxon>
        <taxon>Cytophagales</taxon>
        <taxon>Leadbetterellaceae</taxon>
        <taxon>Lacihabitans</taxon>
    </lineage>
</organism>
<dbReference type="NCBIfam" id="NF045639">
    <property type="entry name" value="GCX_COOH"/>
    <property type="match status" value="1"/>
</dbReference>
<dbReference type="AlphaFoldDB" id="A0AAE3H0V4"/>
<feature type="chain" id="PRO_5041926117" description="Peptidase M12B domain-containing protein" evidence="1">
    <location>
        <begin position="20"/>
        <end position="969"/>
    </location>
</feature>
<proteinExistence type="predicted"/>
<dbReference type="Proteomes" id="UP001204144">
    <property type="component" value="Unassembled WGS sequence"/>
</dbReference>
<dbReference type="SUPFAM" id="SSF55486">
    <property type="entry name" value="Metalloproteases ('zincins'), catalytic domain"/>
    <property type="match status" value="1"/>
</dbReference>
<dbReference type="GO" id="GO:0004222">
    <property type="term" value="F:metalloendopeptidase activity"/>
    <property type="evidence" value="ECO:0007669"/>
    <property type="project" value="InterPro"/>
</dbReference>
<keyword evidence="1" id="KW-0732">Signal</keyword>
<evidence type="ECO:0000313" key="3">
    <source>
        <dbReference type="EMBL" id="MCP9762230.1"/>
    </source>
</evidence>
<dbReference type="Gene3D" id="2.60.40.10">
    <property type="entry name" value="Immunoglobulins"/>
    <property type="match status" value="1"/>
</dbReference>
<dbReference type="InterPro" id="IPR001590">
    <property type="entry name" value="Peptidase_M12B"/>
</dbReference>
<feature type="domain" description="Peptidase M12B" evidence="2">
    <location>
        <begin position="176"/>
        <end position="365"/>
    </location>
</feature>
<dbReference type="RefSeq" id="WP_255035985.1">
    <property type="nucleotide sequence ID" value="NZ_RJUF01000007.1"/>
</dbReference>
<dbReference type="Pfam" id="PF13583">
    <property type="entry name" value="Reprolysin_4"/>
    <property type="match status" value="1"/>
</dbReference>
<evidence type="ECO:0000259" key="2">
    <source>
        <dbReference type="PROSITE" id="PS50215"/>
    </source>
</evidence>
<dbReference type="PROSITE" id="PS50215">
    <property type="entry name" value="ADAM_MEPRO"/>
    <property type="match status" value="1"/>
</dbReference>
<evidence type="ECO:0000256" key="1">
    <source>
        <dbReference type="SAM" id="SignalP"/>
    </source>
</evidence>
<dbReference type="InterPro" id="IPR024079">
    <property type="entry name" value="MetalloPept_cat_dom_sf"/>
</dbReference>
<feature type="signal peptide" evidence="1">
    <location>
        <begin position="1"/>
        <end position="19"/>
    </location>
</feature>